<dbReference type="Proteomes" id="UP001159364">
    <property type="component" value="Linkage Group LG05"/>
</dbReference>
<dbReference type="PANTHER" id="PTHR48152:SF3">
    <property type="entry name" value="DUF946 FAMILY PROTEIN (DUF946)"/>
    <property type="match status" value="1"/>
</dbReference>
<gene>
    <name evidence="1" type="ORF">K2173_023829</name>
</gene>
<organism evidence="1 2">
    <name type="scientific">Erythroxylum novogranatense</name>
    <dbReference type="NCBI Taxonomy" id="1862640"/>
    <lineage>
        <taxon>Eukaryota</taxon>
        <taxon>Viridiplantae</taxon>
        <taxon>Streptophyta</taxon>
        <taxon>Embryophyta</taxon>
        <taxon>Tracheophyta</taxon>
        <taxon>Spermatophyta</taxon>
        <taxon>Magnoliopsida</taxon>
        <taxon>eudicotyledons</taxon>
        <taxon>Gunneridae</taxon>
        <taxon>Pentapetalae</taxon>
        <taxon>rosids</taxon>
        <taxon>fabids</taxon>
        <taxon>Malpighiales</taxon>
        <taxon>Erythroxylaceae</taxon>
        <taxon>Erythroxylum</taxon>
    </lineage>
</organism>
<evidence type="ECO:0008006" key="3">
    <source>
        <dbReference type="Google" id="ProtNLM"/>
    </source>
</evidence>
<proteinExistence type="predicted"/>
<comment type="caution">
    <text evidence="1">The sequence shown here is derived from an EMBL/GenBank/DDBJ whole genome shotgun (WGS) entry which is preliminary data.</text>
</comment>
<name>A0AAV8TI52_9ROSI</name>
<dbReference type="PANTHER" id="PTHR48152">
    <property type="entry name" value="F1C9.34 PROTEIN"/>
    <property type="match status" value="1"/>
</dbReference>
<evidence type="ECO:0000313" key="2">
    <source>
        <dbReference type="Proteomes" id="UP001159364"/>
    </source>
</evidence>
<dbReference type="EMBL" id="JAIWQS010000005">
    <property type="protein sequence ID" value="KAJ8766582.1"/>
    <property type="molecule type" value="Genomic_DNA"/>
</dbReference>
<protein>
    <recommendedName>
        <fullName evidence="3">Vacuolar protein sorting-associated protein 62</fullName>
    </recommendedName>
</protein>
<accession>A0AAV8TI52</accession>
<evidence type="ECO:0000313" key="1">
    <source>
        <dbReference type="EMBL" id="KAJ8766582.1"/>
    </source>
</evidence>
<dbReference type="Pfam" id="PF06101">
    <property type="entry name" value="Vps62"/>
    <property type="match status" value="1"/>
</dbReference>
<reference evidence="1 2" key="1">
    <citation type="submission" date="2021-09" db="EMBL/GenBank/DDBJ databases">
        <title>Genomic insights and catalytic innovation underlie evolution of tropane alkaloids biosynthesis.</title>
        <authorList>
            <person name="Wang Y.-J."/>
            <person name="Tian T."/>
            <person name="Huang J.-P."/>
            <person name="Huang S.-X."/>
        </authorList>
    </citation>
    <scope>NUCLEOTIDE SEQUENCE [LARGE SCALE GENOMIC DNA]</scope>
    <source>
        <strain evidence="1">KIB-2018</strain>
        <tissue evidence="1">Leaf</tissue>
    </source>
</reference>
<sequence length="561" mass="61452">MGNCLSSTSTPADDVSKRSRALPIETLFKLPSPLPSWPPGEGFASGTIDLGGLQVRQISTFTSVWATREGGPDNLGASFFDPSQIPTGFFMLGCYSQPNNTSLHGWVLVAKDRAGSGTLQKPIDYSLVWSSESLKIEQDGIGYIWAPTPPDGYKAVGHVVTVSAQKPSLEKVRCVRSDLTEQCETESWIWGPGNQSDPSGFNIFSLTPTSRGMNAMGVPVGTFLAQKPGEAIDAASMTIWCLKNKESNISCLPNPNQIRALFQVYSPWVYLHPDEQYLPSSVSWYFVNGALLYKKGEESKPVPIEASGGNLPQGGSNDGAYWIDLPVDEESKERVKKGDLNASEVYLHVKPMLGATFTDIAIWIFYPFNGPSKAKVSFINIPLGRIGEHVGDWEHLTLRVSNFTGELWSVYFSQHSGGEWVDVRDLEFENGNKPVSYSSLHGHAMYSKPGLVLQGSEDTGIRNDTAKSKFVIDTGARYSVVAAEYLGTVISEPAWLNYYRKWGPKITYDVATELKDVEKILPEKLKSALENLAKSLPSEVFGEDGPTGPKLKGSWDGDEII</sequence>
<dbReference type="AlphaFoldDB" id="A0AAV8TI52"/>
<dbReference type="InterPro" id="IPR009291">
    <property type="entry name" value="Vps62"/>
</dbReference>
<keyword evidence="2" id="KW-1185">Reference proteome</keyword>